<evidence type="ECO:0000313" key="5">
    <source>
        <dbReference type="EMBL" id="KAF0687445.1"/>
    </source>
</evidence>
<feature type="transmembrane region" description="Helical" evidence="4">
    <location>
        <begin position="684"/>
        <end position="704"/>
    </location>
</feature>
<keyword evidence="4" id="KW-0812">Transmembrane</keyword>
<evidence type="ECO:0000256" key="2">
    <source>
        <dbReference type="ARBA" id="ARBA00023043"/>
    </source>
</evidence>
<feature type="transmembrane region" description="Helical" evidence="4">
    <location>
        <begin position="582"/>
        <end position="600"/>
    </location>
</feature>
<sequence>MKSVAELAWAEDWAAVLAQLTAGHACASVHEPFFGLTVLHWACFYGNTDIVSLLVKTTSMDVNARDDKSGQTPLHWAVVQRHLPCVDTLLRAGAAVNLRTNDGRTPLQLATSSVPRDDAIVGRLLQAGGDLGGNVEAARLSFIRNGDVVKVHEWLSPDTVDIRDEHEKTPLMLAVEGGHYSIVELLLKQSPDLDAQDNMGHTALMLAALAGQPSLVDMLLGQFADMDLQTNDGHTVFQLVDNTIKTTSSLDQKDRLMRCASILQKEAMHRETSSIFRNKLRDRVLHRLADGFDASVFKMALQCDPALGRWMLSDCLLPSRHALAFHELDKVYGQNPSLRKSALYMLLHVADPDAHFPIKQLCLDHPTMRRVLQIKWELFGKRLYIQHVLMYLLLVTCMTVSATVTKNDLGKPEATNSIFLFSVVNFAVVCVALVVGWFTAHLLQPAYLWRIARYILDRKWTAFDPTAAVTATVRHRAQWYLLATSILVTIGICGPLVWYLSTHVTNAWYHHFNTSNVVLLACTGLYFVGVELKEIFDDSSNNRSVRQWCQLAIYGIMLAVYVPMELGAFAMQSDETFKALHVCLGTFLSLALWALSLQFLQVHPTAGALLPMLSGLLTDVWNFILLYGVLQWGLACAYMHILKSPTTYSEAGYETWFRSFTFAYLVLVGQVRVQDEFDQSNAVIYAYGRFLAMVQVALSAILLLNMLVAMMNKRVLDGLQVAKVEALASYAAFILRLETALGTAKQVQVKYLIDDHGHSYLHPAFKETLAKSSGFGRPQDIHVIEAIKCQREEYVAALETLQATVLTEYASWFAQYPQHHAELESSEQLVCAQFNFAMTKPHVNFLKVDDVLRQLGLWVELHLKTLPIEGLRLAGLSQFDEVGRRLAAQAHDRISQTDGPTRHSVQILPPPSAQTAVSRQLMTSTPSIHEQIAQSEAQSRQYADAGHAVLLAEMQRQNTQLVLQLREMEARLGQAIVMQRAPPYH</sequence>
<dbReference type="PROSITE" id="PS50088">
    <property type="entry name" value="ANK_REPEAT"/>
    <property type="match status" value="3"/>
</dbReference>
<dbReference type="Pfam" id="PF12796">
    <property type="entry name" value="Ank_2"/>
    <property type="match status" value="2"/>
</dbReference>
<evidence type="ECO:0000313" key="7">
    <source>
        <dbReference type="Proteomes" id="UP000332933"/>
    </source>
</evidence>
<feature type="repeat" description="ANK" evidence="3">
    <location>
        <begin position="199"/>
        <end position="231"/>
    </location>
</feature>
<feature type="transmembrane region" description="Helical" evidence="4">
    <location>
        <begin position="417"/>
        <end position="440"/>
    </location>
</feature>
<gene>
    <name evidence="6" type="primary">Aste57867_20809</name>
    <name evidence="5" type="ORF">As57867_020741</name>
    <name evidence="6" type="ORF">ASTE57867_20809</name>
</gene>
<dbReference type="EMBL" id="CAADRA010006939">
    <property type="protein sequence ID" value="VFT97488.1"/>
    <property type="molecule type" value="Genomic_DNA"/>
</dbReference>
<feature type="transmembrane region" description="Helical" evidence="4">
    <location>
        <begin position="512"/>
        <end position="532"/>
    </location>
</feature>
<reference evidence="5" key="2">
    <citation type="submission" date="2019-06" db="EMBL/GenBank/DDBJ databases">
        <title>Genomics analysis of Aphanomyces spp. identifies a new class of oomycete effector associated with host adaptation.</title>
        <authorList>
            <person name="Gaulin E."/>
        </authorList>
    </citation>
    <scope>NUCLEOTIDE SEQUENCE</scope>
    <source>
        <strain evidence="5">CBS 578.67</strain>
    </source>
</reference>
<keyword evidence="1" id="KW-0677">Repeat</keyword>
<evidence type="ECO:0000256" key="1">
    <source>
        <dbReference type="ARBA" id="ARBA00022737"/>
    </source>
</evidence>
<feature type="transmembrane region" description="Helical" evidence="4">
    <location>
        <begin position="552"/>
        <end position="570"/>
    </location>
</feature>
<dbReference type="InterPro" id="IPR002110">
    <property type="entry name" value="Ankyrin_rpt"/>
</dbReference>
<keyword evidence="4" id="KW-0472">Membrane</keyword>
<proteinExistence type="predicted"/>
<feature type="repeat" description="ANK" evidence="3">
    <location>
        <begin position="166"/>
        <end position="198"/>
    </location>
</feature>
<dbReference type="InterPro" id="IPR036770">
    <property type="entry name" value="Ankyrin_rpt-contain_sf"/>
</dbReference>
<feature type="transmembrane region" description="Helical" evidence="4">
    <location>
        <begin position="383"/>
        <end position="405"/>
    </location>
</feature>
<feature type="transmembrane region" description="Helical" evidence="4">
    <location>
        <begin position="479"/>
        <end position="500"/>
    </location>
</feature>
<evidence type="ECO:0000256" key="3">
    <source>
        <dbReference type="PROSITE-ProRule" id="PRU00023"/>
    </source>
</evidence>
<dbReference type="PANTHER" id="PTHR24166">
    <property type="entry name" value="ROLLING PEBBLES, ISOFORM B"/>
    <property type="match status" value="1"/>
</dbReference>
<keyword evidence="7" id="KW-1185">Reference proteome</keyword>
<dbReference type="OrthoDB" id="10251692at2759"/>
<protein>
    <submittedName>
        <fullName evidence="6">Aste57867_20809 protein</fullName>
    </submittedName>
</protein>
<dbReference type="Gene3D" id="1.25.40.20">
    <property type="entry name" value="Ankyrin repeat-containing domain"/>
    <property type="match status" value="2"/>
</dbReference>
<dbReference type="SMART" id="SM00248">
    <property type="entry name" value="ANK"/>
    <property type="match status" value="5"/>
</dbReference>
<reference evidence="6 7" key="1">
    <citation type="submission" date="2019-03" db="EMBL/GenBank/DDBJ databases">
        <authorList>
            <person name="Gaulin E."/>
            <person name="Dumas B."/>
        </authorList>
    </citation>
    <scope>NUCLEOTIDE SEQUENCE [LARGE SCALE GENOMIC DNA]</scope>
    <source>
        <strain evidence="6">CBS 568.67</strain>
    </source>
</reference>
<accession>A0A485LFW5</accession>
<dbReference type="PROSITE" id="PS50297">
    <property type="entry name" value="ANK_REP_REGION"/>
    <property type="match status" value="3"/>
</dbReference>
<keyword evidence="4" id="KW-1133">Transmembrane helix</keyword>
<dbReference type="SUPFAM" id="SSF48403">
    <property type="entry name" value="Ankyrin repeat"/>
    <property type="match status" value="1"/>
</dbReference>
<feature type="transmembrane region" description="Helical" evidence="4">
    <location>
        <begin position="620"/>
        <end position="641"/>
    </location>
</feature>
<evidence type="ECO:0000256" key="4">
    <source>
        <dbReference type="SAM" id="Phobius"/>
    </source>
</evidence>
<evidence type="ECO:0000313" key="6">
    <source>
        <dbReference type="EMBL" id="VFT97488.1"/>
    </source>
</evidence>
<name>A0A485LFW5_9STRA</name>
<organism evidence="6 7">
    <name type="scientific">Aphanomyces stellatus</name>
    <dbReference type="NCBI Taxonomy" id="120398"/>
    <lineage>
        <taxon>Eukaryota</taxon>
        <taxon>Sar</taxon>
        <taxon>Stramenopiles</taxon>
        <taxon>Oomycota</taxon>
        <taxon>Saprolegniomycetes</taxon>
        <taxon>Saprolegniales</taxon>
        <taxon>Verrucalvaceae</taxon>
        <taxon>Aphanomyces</taxon>
    </lineage>
</organism>
<dbReference type="Proteomes" id="UP000332933">
    <property type="component" value="Unassembled WGS sequence"/>
</dbReference>
<dbReference type="EMBL" id="VJMH01006913">
    <property type="protein sequence ID" value="KAF0687445.1"/>
    <property type="molecule type" value="Genomic_DNA"/>
</dbReference>
<keyword evidence="2 3" id="KW-0040">ANK repeat</keyword>
<feature type="repeat" description="ANK" evidence="3">
    <location>
        <begin position="69"/>
        <end position="101"/>
    </location>
</feature>
<dbReference type="InterPro" id="IPR050889">
    <property type="entry name" value="Dendritic_Spine_Reg/Scaffold"/>
</dbReference>
<dbReference type="AlphaFoldDB" id="A0A485LFW5"/>
<feature type="transmembrane region" description="Helical" evidence="4">
    <location>
        <begin position="653"/>
        <end position="672"/>
    </location>
</feature>
<dbReference type="PANTHER" id="PTHR24166:SF52">
    <property type="entry name" value="ANKYRIN REPEAT DOMAIN-CONTAINING PROTEIN 65"/>
    <property type="match status" value="1"/>
</dbReference>